<evidence type="ECO:0008006" key="3">
    <source>
        <dbReference type="Google" id="ProtNLM"/>
    </source>
</evidence>
<dbReference type="OrthoDB" id="4570008at2"/>
<keyword evidence="2" id="KW-1185">Reference proteome</keyword>
<organism evidence="1 2">
    <name type="scientific">Nocardia ninae NBRC 108245</name>
    <dbReference type="NCBI Taxonomy" id="1210091"/>
    <lineage>
        <taxon>Bacteria</taxon>
        <taxon>Bacillati</taxon>
        <taxon>Actinomycetota</taxon>
        <taxon>Actinomycetes</taxon>
        <taxon>Mycobacteriales</taxon>
        <taxon>Nocardiaceae</taxon>
        <taxon>Nocardia</taxon>
    </lineage>
</organism>
<gene>
    <name evidence="1" type="ORF">NN4_78730</name>
</gene>
<sequence length="59" mass="6108">MVDVGDRVLVAGGASVFEVLEIDGEHALVESIQADAPGRYPFPARVSELVPVDTDPGGS</sequence>
<proteinExistence type="predicted"/>
<evidence type="ECO:0000313" key="2">
    <source>
        <dbReference type="Proteomes" id="UP000321424"/>
    </source>
</evidence>
<accession>A0A511MRY9</accession>
<protein>
    <recommendedName>
        <fullName evidence="3">DUF1918 domain-containing protein</fullName>
    </recommendedName>
</protein>
<dbReference type="Proteomes" id="UP000321424">
    <property type="component" value="Unassembled WGS sequence"/>
</dbReference>
<reference evidence="1 2" key="1">
    <citation type="submission" date="2019-07" db="EMBL/GenBank/DDBJ databases">
        <title>Whole genome shotgun sequence of Nocardia ninae NBRC 108245.</title>
        <authorList>
            <person name="Hosoyama A."/>
            <person name="Uohara A."/>
            <person name="Ohji S."/>
            <person name="Ichikawa N."/>
        </authorList>
    </citation>
    <scope>NUCLEOTIDE SEQUENCE [LARGE SCALE GENOMIC DNA]</scope>
    <source>
        <strain evidence="1 2">NBRC 108245</strain>
    </source>
</reference>
<dbReference type="RefSeq" id="WP_147141849.1">
    <property type="nucleotide sequence ID" value="NZ_BJXA01000094.1"/>
</dbReference>
<comment type="caution">
    <text evidence="1">The sequence shown here is derived from an EMBL/GenBank/DDBJ whole genome shotgun (WGS) entry which is preliminary data.</text>
</comment>
<name>A0A511MRY9_9NOCA</name>
<evidence type="ECO:0000313" key="1">
    <source>
        <dbReference type="EMBL" id="GEM43354.1"/>
    </source>
</evidence>
<dbReference type="AlphaFoldDB" id="A0A511MRY9"/>
<dbReference type="EMBL" id="BJXA01000094">
    <property type="protein sequence ID" value="GEM43354.1"/>
    <property type="molecule type" value="Genomic_DNA"/>
</dbReference>